<dbReference type="GO" id="GO:0003735">
    <property type="term" value="F:structural constituent of ribosome"/>
    <property type="evidence" value="ECO:0007669"/>
    <property type="project" value="InterPro"/>
</dbReference>
<dbReference type="GO" id="GO:0006412">
    <property type="term" value="P:translation"/>
    <property type="evidence" value="ECO:0007669"/>
    <property type="project" value="UniProtKB-UniRule"/>
</dbReference>
<dbReference type="GO" id="GO:0005737">
    <property type="term" value="C:cytoplasm"/>
    <property type="evidence" value="ECO:0007669"/>
    <property type="project" value="UniProtKB-ARBA"/>
</dbReference>
<evidence type="ECO:0000313" key="8">
    <source>
        <dbReference type="Proteomes" id="UP000176581"/>
    </source>
</evidence>
<evidence type="ECO:0000256" key="3">
    <source>
        <dbReference type="ARBA" id="ARBA00023274"/>
    </source>
</evidence>
<name>A0A1F8FLK4_9BACT</name>
<dbReference type="AlphaFoldDB" id="A0A1F8FLK4"/>
<dbReference type="SUPFAM" id="SSF56047">
    <property type="entry name" value="Ribosomal protein S8"/>
    <property type="match status" value="1"/>
</dbReference>
<dbReference type="Gene3D" id="3.30.1370.30">
    <property type="match status" value="1"/>
</dbReference>
<evidence type="ECO:0000256" key="5">
    <source>
        <dbReference type="HAMAP-Rule" id="MF_01302"/>
    </source>
</evidence>
<dbReference type="Proteomes" id="UP000176581">
    <property type="component" value="Unassembled WGS sequence"/>
</dbReference>
<evidence type="ECO:0000256" key="2">
    <source>
        <dbReference type="ARBA" id="ARBA00022980"/>
    </source>
</evidence>
<comment type="caution">
    <text evidence="7">The sequence shown here is derived from an EMBL/GenBank/DDBJ whole genome shotgun (WGS) entry which is preliminary data.</text>
</comment>
<dbReference type="GO" id="GO:0019843">
    <property type="term" value="F:rRNA binding"/>
    <property type="evidence" value="ECO:0007669"/>
    <property type="project" value="UniProtKB-UniRule"/>
</dbReference>
<evidence type="ECO:0000256" key="1">
    <source>
        <dbReference type="ARBA" id="ARBA00006471"/>
    </source>
</evidence>
<dbReference type="PANTHER" id="PTHR11758">
    <property type="entry name" value="40S RIBOSOMAL PROTEIN S15A"/>
    <property type="match status" value="1"/>
</dbReference>
<gene>
    <name evidence="5" type="primary">rpsH</name>
    <name evidence="7" type="ORF">A3J47_02200</name>
</gene>
<dbReference type="GO" id="GO:0005840">
    <property type="term" value="C:ribosome"/>
    <property type="evidence" value="ECO:0007669"/>
    <property type="project" value="UniProtKB-KW"/>
</dbReference>
<reference evidence="7 8" key="1">
    <citation type="journal article" date="2016" name="Nat. Commun.">
        <title>Thousands of microbial genomes shed light on interconnected biogeochemical processes in an aquifer system.</title>
        <authorList>
            <person name="Anantharaman K."/>
            <person name="Brown C.T."/>
            <person name="Hug L.A."/>
            <person name="Sharon I."/>
            <person name="Castelle C.J."/>
            <person name="Probst A.J."/>
            <person name="Thomas B.C."/>
            <person name="Singh A."/>
            <person name="Wilkins M.J."/>
            <person name="Karaoz U."/>
            <person name="Brodie E.L."/>
            <person name="Williams K.H."/>
            <person name="Hubbard S.S."/>
            <person name="Banfield J.F."/>
        </authorList>
    </citation>
    <scope>NUCLEOTIDE SEQUENCE [LARGE SCALE GENOMIC DNA]</scope>
</reference>
<dbReference type="FunFam" id="3.30.1490.10:FF:000001">
    <property type="entry name" value="30S ribosomal protein S8"/>
    <property type="match status" value="1"/>
</dbReference>
<dbReference type="HAMAP" id="MF_01302_B">
    <property type="entry name" value="Ribosomal_uS8_B"/>
    <property type="match status" value="1"/>
</dbReference>
<keyword evidence="2 5" id="KW-0689">Ribosomal protein</keyword>
<accession>A0A1F8FLK4</accession>
<evidence type="ECO:0000256" key="6">
    <source>
        <dbReference type="RuleBase" id="RU003660"/>
    </source>
</evidence>
<comment type="similarity">
    <text evidence="1 5 6">Belongs to the universal ribosomal protein uS8 family.</text>
</comment>
<keyword evidence="3 5" id="KW-0687">Ribonucleoprotein</keyword>
<protein>
    <recommendedName>
        <fullName evidence="4 5">Small ribosomal subunit protein uS8</fullName>
    </recommendedName>
</protein>
<organism evidence="7 8">
    <name type="scientific">Candidatus Yanofskybacteria bacterium RIFCSPHIGHO2_02_FULL_43_22</name>
    <dbReference type="NCBI Taxonomy" id="1802681"/>
    <lineage>
        <taxon>Bacteria</taxon>
        <taxon>Candidatus Yanofskyibacteriota</taxon>
    </lineage>
</organism>
<dbReference type="InterPro" id="IPR047863">
    <property type="entry name" value="Ribosomal_uS8_CS"/>
</dbReference>
<dbReference type="EMBL" id="MGJV01000030">
    <property type="protein sequence ID" value="OGN13943.1"/>
    <property type="molecule type" value="Genomic_DNA"/>
</dbReference>
<keyword evidence="5" id="KW-0699">rRNA-binding</keyword>
<proteinExistence type="inferred from homology"/>
<sequence length="132" mass="14612">MYPIADMLTTIMNAQAVNKGSVALPFSKMKFDVANVLKTSGYLFGVERKKIKTKKSEQELISATLKYDEHGPAISGIKLISRPSRRMYVKVGQIKPVRSGYGIAIVSTSKGIMSSKEARKQKLGGEILFEVW</sequence>
<dbReference type="InterPro" id="IPR000630">
    <property type="entry name" value="Ribosomal_uS8"/>
</dbReference>
<dbReference type="Pfam" id="PF00410">
    <property type="entry name" value="Ribosomal_S8"/>
    <property type="match status" value="1"/>
</dbReference>
<comment type="subunit">
    <text evidence="5">Part of the 30S ribosomal subunit. Contacts proteins S5 and S12.</text>
</comment>
<comment type="function">
    <text evidence="5">One of the primary rRNA binding proteins, it binds directly to 16S rRNA central domain where it helps coordinate assembly of the platform of the 30S subunit.</text>
</comment>
<dbReference type="PROSITE" id="PS00053">
    <property type="entry name" value="RIBOSOMAL_S8"/>
    <property type="match status" value="1"/>
</dbReference>
<dbReference type="Gene3D" id="3.30.1490.10">
    <property type="match status" value="1"/>
</dbReference>
<keyword evidence="5" id="KW-0694">RNA-binding</keyword>
<dbReference type="GO" id="GO:1990904">
    <property type="term" value="C:ribonucleoprotein complex"/>
    <property type="evidence" value="ECO:0007669"/>
    <property type="project" value="UniProtKB-KW"/>
</dbReference>
<evidence type="ECO:0000256" key="4">
    <source>
        <dbReference type="ARBA" id="ARBA00035258"/>
    </source>
</evidence>
<dbReference type="InterPro" id="IPR035987">
    <property type="entry name" value="Ribosomal_uS8_sf"/>
</dbReference>
<dbReference type="NCBIfam" id="NF001109">
    <property type="entry name" value="PRK00136.1"/>
    <property type="match status" value="1"/>
</dbReference>
<evidence type="ECO:0000313" key="7">
    <source>
        <dbReference type="EMBL" id="OGN13943.1"/>
    </source>
</evidence>